<proteinExistence type="predicted"/>
<name>A0A7W4Z7T3_9GAMM</name>
<gene>
    <name evidence="4" type="ORF">FHS09_000901</name>
</gene>
<dbReference type="RefSeq" id="WP_183457135.1">
    <property type="nucleotide sequence ID" value="NZ_JACHWZ010000003.1"/>
</dbReference>
<dbReference type="PANTHER" id="PTHR22642:SF21">
    <property type="entry name" value="PERIPLASMIC PROTEIN"/>
    <property type="match status" value="1"/>
</dbReference>
<reference evidence="4 5" key="1">
    <citation type="submission" date="2020-08" db="EMBL/GenBank/DDBJ databases">
        <title>Genomic Encyclopedia of Type Strains, Phase III (KMG-III): the genomes of soil and plant-associated and newly described type strains.</title>
        <authorList>
            <person name="Whitman W."/>
        </authorList>
    </citation>
    <scope>NUCLEOTIDE SEQUENCE [LARGE SCALE GENOMIC DNA]</scope>
    <source>
        <strain evidence="4 5">CECT 8799</strain>
    </source>
</reference>
<accession>A0A7W4Z7T3</accession>
<evidence type="ECO:0000313" key="4">
    <source>
        <dbReference type="EMBL" id="MBB3060088.1"/>
    </source>
</evidence>
<evidence type="ECO:0000256" key="2">
    <source>
        <dbReference type="SAM" id="SignalP"/>
    </source>
</evidence>
<dbReference type="Proteomes" id="UP000535937">
    <property type="component" value="Unassembled WGS sequence"/>
</dbReference>
<dbReference type="Pfam" id="PF07969">
    <property type="entry name" value="Amidohydro_3"/>
    <property type="match status" value="1"/>
</dbReference>
<dbReference type="AlphaFoldDB" id="A0A7W4Z7T3"/>
<dbReference type="Gene3D" id="3.10.310.70">
    <property type="match status" value="1"/>
</dbReference>
<dbReference type="GO" id="GO:0016810">
    <property type="term" value="F:hydrolase activity, acting on carbon-nitrogen (but not peptide) bonds"/>
    <property type="evidence" value="ECO:0007669"/>
    <property type="project" value="InterPro"/>
</dbReference>
<feature type="signal peptide" evidence="2">
    <location>
        <begin position="1"/>
        <end position="21"/>
    </location>
</feature>
<sequence>MKALPRLLLAFGISCATPALAAPDLIVTNAKVTSFKSGENITAFAVEDGVFTAVSKDAASLLAGKDKDTKVIDAGGRRVIPGLNDSHLHVVRGGRFYNSETRWEGIDTLEEALTLVSEQAKRTPKGQWVRVIGGWSPYQFREKRMPTVEELNKAAPNTPVFVLFLYSGGLLNKAGMETLGINRDSVAPEGSRYERDAEGNPTGRLIADPNPMILYRTIAALPPLDAKQQYNSSIQFYRHLLSLGETSAVDAGGGGHQFPKDYKASTKLAADGELPMRVSAFLFPQKPGEELGQFEEWMADYHHDQNFHSDHDNGYVIEGGGELLVWSASDYENFTSHRPDLKAQAEKELEQVVRLHVKNGWPFRIHATYDESIERMLNVLEKVNSTQPLNKVRWAFDHAETVSDKNLKRIKALGGGIAVQGRMAFAGEYFIDRYGKKAARRSPPIRKMLDMGIPVGFGTDGTRVASFNPWVTYYWAVSGRTVGGTELYGADNRLDRLTALKLFTQGSAWFSGEENSKGDIASGMVADFAILDRDIFKVKQRELLDTRAELTAVNGEIQYASEAFPAYRKPTLPALPDWSPVNSAVRH</sequence>
<keyword evidence="5" id="KW-1185">Reference proteome</keyword>
<dbReference type="InterPro" id="IPR032466">
    <property type="entry name" value="Metal_Hydrolase"/>
</dbReference>
<organism evidence="4 5">
    <name type="scientific">Microbulbifer rhizosphaerae</name>
    <dbReference type="NCBI Taxonomy" id="1562603"/>
    <lineage>
        <taxon>Bacteria</taxon>
        <taxon>Pseudomonadati</taxon>
        <taxon>Pseudomonadota</taxon>
        <taxon>Gammaproteobacteria</taxon>
        <taxon>Cellvibrionales</taxon>
        <taxon>Microbulbiferaceae</taxon>
        <taxon>Microbulbifer</taxon>
    </lineage>
</organism>
<dbReference type="CDD" id="cd01300">
    <property type="entry name" value="YtcJ_like"/>
    <property type="match status" value="1"/>
</dbReference>
<feature type="domain" description="Amidohydrolase 3" evidence="3">
    <location>
        <begin position="70"/>
        <end position="558"/>
    </location>
</feature>
<dbReference type="InterPro" id="IPR011059">
    <property type="entry name" value="Metal-dep_hydrolase_composite"/>
</dbReference>
<protein>
    <recommendedName>
        <fullName evidence="3">Amidohydrolase 3 domain-containing protein</fullName>
    </recommendedName>
</protein>
<feature type="chain" id="PRO_5031182228" description="Amidohydrolase 3 domain-containing protein" evidence="2">
    <location>
        <begin position="22"/>
        <end position="587"/>
    </location>
</feature>
<dbReference type="InterPro" id="IPR033932">
    <property type="entry name" value="YtcJ-like"/>
</dbReference>
<dbReference type="SUPFAM" id="SSF51338">
    <property type="entry name" value="Composite domain of metallo-dependent hydrolases"/>
    <property type="match status" value="1"/>
</dbReference>
<comment type="caution">
    <text evidence="4">The sequence shown here is derived from an EMBL/GenBank/DDBJ whole genome shotgun (WGS) entry which is preliminary data.</text>
</comment>
<dbReference type="Gene3D" id="3.20.20.140">
    <property type="entry name" value="Metal-dependent hydrolases"/>
    <property type="match status" value="1"/>
</dbReference>
<dbReference type="EMBL" id="JACHWZ010000003">
    <property type="protein sequence ID" value="MBB3060088.1"/>
    <property type="molecule type" value="Genomic_DNA"/>
</dbReference>
<dbReference type="PANTHER" id="PTHR22642">
    <property type="entry name" value="IMIDAZOLONEPROPIONASE"/>
    <property type="match status" value="1"/>
</dbReference>
<feature type="region of interest" description="Disordered" evidence="1">
    <location>
        <begin position="186"/>
        <end position="205"/>
    </location>
</feature>
<dbReference type="Gene3D" id="2.30.40.10">
    <property type="entry name" value="Urease, subunit C, domain 1"/>
    <property type="match status" value="1"/>
</dbReference>
<dbReference type="SUPFAM" id="SSF51556">
    <property type="entry name" value="Metallo-dependent hydrolases"/>
    <property type="match status" value="1"/>
</dbReference>
<evidence type="ECO:0000259" key="3">
    <source>
        <dbReference type="Pfam" id="PF07969"/>
    </source>
</evidence>
<evidence type="ECO:0000256" key="1">
    <source>
        <dbReference type="SAM" id="MobiDB-lite"/>
    </source>
</evidence>
<evidence type="ECO:0000313" key="5">
    <source>
        <dbReference type="Proteomes" id="UP000535937"/>
    </source>
</evidence>
<dbReference type="InterPro" id="IPR013108">
    <property type="entry name" value="Amidohydro_3"/>
</dbReference>
<keyword evidence="2" id="KW-0732">Signal</keyword>